<dbReference type="Pfam" id="PF00480">
    <property type="entry name" value="ROK"/>
    <property type="match status" value="1"/>
</dbReference>
<dbReference type="EMBL" id="JAMRYU010000009">
    <property type="protein sequence ID" value="MDC4240411.1"/>
    <property type="molecule type" value="Genomic_DNA"/>
</dbReference>
<accession>A0A9X4B2A1</accession>
<dbReference type="SUPFAM" id="SSF53067">
    <property type="entry name" value="Actin-like ATPase domain"/>
    <property type="match status" value="1"/>
</dbReference>
<comment type="caution">
    <text evidence="2">The sequence shown here is derived from an EMBL/GenBank/DDBJ whole genome shotgun (WGS) entry which is preliminary data.</text>
</comment>
<dbReference type="InterPro" id="IPR000600">
    <property type="entry name" value="ROK"/>
</dbReference>
<evidence type="ECO:0000313" key="2">
    <source>
        <dbReference type="EMBL" id="MDC4240411.1"/>
    </source>
</evidence>
<evidence type="ECO:0000313" key="3">
    <source>
        <dbReference type="Proteomes" id="UP001141183"/>
    </source>
</evidence>
<sequence length="305" mass="33003">MKEMKNSSISNDKYIIGIDIGGTNIRAALLDEERNIIEKIKIENRVKKGPEYNLDKIINHINSNWKDRNIKGIGVGSPGPLDIKNGIILKAPNLQGWDNFNVKKYFEEKTSLKTEVNNDANVAGLAEAMIGSAKGAESVFYITVSTGVGGALIIDNKIINGANSFAGEICNLIINEDKYSHSGLVQGGLEGQCSGPNISRQATDLLGKHIDTPEVFELYKNNDNSIKSLINGVCENLSIGISNIISVVDPEVIVLGGSVILYNKELLEVITKKVKEKVINKDAVDIRIAEIGDDAGLRGAGFLII</sequence>
<evidence type="ECO:0000256" key="1">
    <source>
        <dbReference type="ARBA" id="ARBA00006479"/>
    </source>
</evidence>
<gene>
    <name evidence="2" type="ORF">NE398_09565</name>
</gene>
<organism evidence="2 3">
    <name type="scientific">Clostridium tertium</name>
    <dbReference type="NCBI Taxonomy" id="1559"/>
    <lineage>
        <taxon>Bacteria</taxon>
        <taxon>Bacillati</taxon>
        <taxon>Bacillota</taxon>
        <taxon>Clostridia</taxon>
        <taxon>Eubacteriales</taxon>
        <taxon>Clostridiaceae</taxon>
        <taxon>Clostridium</taxon>
    </lineage>
</organism>
<reference evidence="2" key="1">
    <citation type="submission" date="2022-05" db="EMBL/GenBank/DDBJ databases">
        <title>Draft genome sequence of Clostridium tertium strain CP3 isolated from Peru.</title>
        <authorList>
            <person name="Hurtado R."/>
            <person name="Lima L."/>
            <person name="Sousa T."/>
            <person name="Jaiswal A.K."/>
            <person name="Tiwari S."/>
            <person name="Maturrano L."/>
            <person name="Brenig B."/>
            <person name="Azevedo V."/>
        </authorList>
    </citation>
    <scope>NUCLEOTIDE SEQUENCE</scope>
    <source>
        <strain evidence="2">CP3</strain>
    </source>
</reference>
<protein>
    <submittedName>
        <fullName evidence="2">ROK family protein</fullName>
    </submittedName>
</protein>
<dbReference type="PANTHER" id="PTHR18964">
    <property type="entry name" value="ROK (REPRESSOR, ORF, KINASE) FAMILY"/>
    <property type="match status" value="1"/>
</dbReference>
<name>A0A9X4B2A1_9CLOT</name>
<dbReference type="InterPro" id="IPR043129">
    <property type="entry name" value="ATPase_NBD"/>
</dbReference>
<comment type="similarity">
    <text evidence="1">Belongs to the ROK (NagC/XylR) family.</text>
</comment>
<keyword evidence="3" id="KW-1185">Reference proteome</keyword>
<dbReference type="AlphaFoldDB" id="A0A9X4B2A1"/>
<dbReference type="PANTHER" id="PTHR18964:SF149">
    <property type="entry name" value="BIFUNCTIONAL UDP-N-ACETYLGLUCOSAMINE 2-EPIMERASE_N-ACETYLMANNOSAMINE KINASE"/>
    <property type="match status" value="1"/>
</dbReference>
<dbReference type="Gene3D" id="3.30.420.40">
    <property type="match status" value="2"/>
</dbReference>
<proteinExistence type="inferred from homology"/>
<dbReference type="Proteomes" id="UP001141183">
    <property type="component" value="Unassembled WGS sequence"/>
</dbReference>